<dbReference type="Proteomes" id="UP000037425">
    <property type="component" value="Unassembled WGS sequence"/>
</dbReference>
<dbReference type="InterPro" id="IPR009915">
    <property type="entry name" value="NnrU_dom"/>
</dbReference>
<feature type="transmembrane region" description="Helical" evidence="5">
    <location>
        <begin position="35"/>
        <end position="57"/>
    </location>
</feature>
<keyword evidence="4 5" id="KW-0472">Membrane</keyword>
<evidence type="ECO:0000256" key="4">
    <source>
        <dbReference type="ARBA" id="ARBA00023136"/>
    </source>
</evidence>
<proteinExistence type="predicted"/>
<name>A0A0L8C054_ENSAD</name>
<accession>A0A0L8C054</accession>
<comment type="subcellular location">
    <subcellularLocation>
        <location evidence="1">Membrane</location>
        <topology evidence="1">Multi-pass membrane protein</topology>
    </subcellularLocation>
</comment>
<evidence type="ECO:0000256" key="5">
    <source>
        <dbReference type="SAM" id="Phobius"/>
    </source>
</evidence>
<feature type="transmembrane region" description="Helical" evidence="5">
    <location>
        <begin position="137"/>
        <end position="155"/>
    </location>
</feature>
<feature type="transmembrane region" description="Helical" evidence="5">
    <location>
        <begin position="69"/>
        <end position="91"/>
    </location>
</feature>
<feature type="domain" description="NnrU" evidence="6">
    <location>
        <begin position="4"/>
        <end position="222"/>
    </location>
</feature>
<feature type="transmembrane region" description="Helical" evidence="5">
    <location>
        <begin position="112"/>
        <end position="131"/>
    </location>
</feature>
<dbReference type="RefSeq" id="WP_053248647.1">
    <property type="nucleotide sequence ID" value="NZ_LGAP01000003.1"/>
</dbReference>
<dbReference type="AlphaFoldDB" id="A0A0L8C054"/>
<evidence type="ECO:0000256" key="3">
    <source>
        <dbReference type="ARBA" id="ARBA00022989"/>
    </source>
</evidence>
<evidence type="ECO:0000256" key="2">
    <source>
        <dbReference type="ARBA" id="ARBA00022692"/>
    </source>
</evidence>
<gene>
    <name evidence="7" type="ORF">AC244_09935</name>
</gene>
<evidence type="ECO:0000256" key="1">
    <source>
        <dbReference type="ARBA" id="ARBA00004141"/>
    </source>
</evidence>
<reference evidence="8" key="1">
    <citation type="submission" date="2015-07" db="EMBL/GenBank/DDBJ databases">
        <title>Whole genome sequence of an Ensifer adhaerens strain isolated from a cave pool in the Wind Cave National Park.</title>
        <authorList>
            <person name="Eng W.W.H."/>
            <person name="Gan H.M."/>
            <person name="Barton H.A."/>
            <person name="Savka M.A."/>
        </authorList>
    </citation>
    <scope>NUCLEOTIDE SEQUENCE [LARGE SCALE GENOMIC DNA]</scope>
    <source>
        <strain evidence="8">SD006</strain>
    </source>
</reference>
<dbReference type="Pfam" id="PF07298">
    <property type="entry name" value="NnrU"/>
    <property type="match status" value="1"/>
</dbReference>
<sequence>MYNFLTAFSVFLALHMVPAWPTLRQRLITLLGRRAYFGIYSLLSIVALIWVFQAALALDFIPLWEPAPWQAWTTFVLAPFGLLLVLAGLFSENPLSISIFQGNERKGAIVSVTRHPVLWGFLLWALGHVIANGDLRSLVLFGSFALFAFGGFFMVEKRARRRLGEKWPAAGQGTSIWPFVAILRGQAPLRADPVMILSAFATAAITFWLLAGGHYVMFGADPLLQALPFD</sequence>
<evidence type="ECO:0000259" key="6">
    <source>
        <dbReference type="Pfam" id="PF07298"/>
    </source>
</evidence>
<organism evidence="7 8">
    <name type="scientific">Ensifer adhaerens</name>
    <name type="common">Sinorhizobium morelense</name>
    <dbReference type="NCBI Taxonomy" id="106592"/>
    <lineage>
        <taxon>Bacteria</taxon>
        <taxon>Pseudomonadati</taxon>
        <taxon>Pseudomonadota</taxon>
        <taxon>Alphaproteobacteria</taxon>
        <taxon>Hyphomicrobiales</taxon>
        <taxon>Rhizobiaceae</taxon>
        <taxon>Sinorhizobium/Ensifer group</taxon>
        <taxon>Ensifer</taxon>
    </lineage>
</organism>
<dbReference type="GO" id="GO:0016020">
    <property type="term" value="C:membrane"/>
    <property type="evidence" value="ECO:0007669"/>
    <property type="project" value="UniProtKB-SubCell"/>
</dbReference>
<protein>
    <submittedName>
        <fullName evidence="7">NnrU family protein</fullName>
    </submittedName>
</protein>
<feature type="transmembrane region" description="Helical" evidence="5">
    <location>
        <begin position="194"/>
        <end position="218"/>
    </location>
</feature>
<comment type="caution">
    <text evidence="7">The sequence shown here is derived from an EMBL/GenBank/DDBJ whole genome shotgun (WGS) entry which is preliminary data.</text>
</comment>
<feature type="transmembrane region" description="Helical" evidence="5">
    <location>
        <begin position="6"/>
        <end position="23"/>
    </location>
</feature>
<dbReference type="OrthoDB" id="7828645at2"/>
<keyword evidence="3 5" id="KW-1133">Transmembrane helix</keyword>
<dbReference type="EMBL" id="LGAP01000003">
    <property type="protein sequence ID" value="KOF20190.1"/>
    <property type="molecule type" value="Genomic_DNA"/>
</dbReference>
<keyword evidence="2 5" id="KW-0812">Transmembrane</keyword>
<evidence type="ECO:0000313" key="8">
    <source>
        <dbReference type="Proteomes" id="UP000037425"/>
    </source>
</evidence>
<evidence type="ECO:0000313" key="7">
    <source>
        <dbReference type="EMBL" id="KOF20190.1"/>
    </source>
</evidence>